<organism evidence="2 3">
    <name type="scientific">Robertmurraya siralis</name>
    <dbReference type="NCBI Taxonomy" id="77777"/>
    <lineage>
        <taxon>Bacteria</taxon>
        <taxon>Bacillati</taxon>
        <taxon>Bacillota</taxon>
        <taxon>Bacilli</taxon>
        <taxon>Bacillales</taxon>
        <taxon>Bacillaceae</taxon>
        <taxon>Robertmurraya</taxon>
    </lineage>
</organism>
<evidence type="ECO:0000313" key="2">
    <source>
        <dbReference type="EMBL" id="GIN60912.1"/>
    </source>
</evidence>
<sequence length="260" mass="30701">MSIQQYYRFAAITYLNGSIAALIPVMIVVIPLSILSHGKEVVWTALPFILYSLVSYQSYLLNHDRSLEIDKNVPEDDNLSLRSKDNYLLMFMPAPSLRMLLFSPKGAILGEIRDARYLKLRWFLPYFLDRFIPAEYGLYNVNNELVMKVQWKRDRANVYDSNGNLRVKIEEQERNKYNIQFFNQAFSIIVQSERLFTDIQFKNTNRKTIGRVRKGWMPLEWDAFFKDANTPVLSFDDDLSEEERSIVLALLVKIYRYRNH</sequence>
<comment type="caution">
    <text evidence="2">The sequence shown here is derived from an EMBL/GenBank/DDBJ whole genome shotgun (WGS) entry which is preliminary data.</text>
</comment>
<dbReference type="AlphaFoldDB" id="A0A919WFP2"/>
<reference evidence="2" key="1">
    <citation type="submission" date="2021-03" db="EMBL/GenBank/DDBJ databases">
        <title>Antimicrobial resistance genes in bacteria isolated from Japanese honey, and their potential for conferring macrolide and lincosamide resistance in the American foulbrood pathogen Paenibacillus larvae.</title>
        <authorList>
            <person name="Okamoto M."/>
            <person name="Kumagai M."/>
            <person name="Kanamori H."/>
            <person name="Takamatsu D."/>
        </authorList>
    </citation>
    <scope>NUCLEOTIDE SEQUENCE</scope>
    <source>
        <strain evidence="2">J27TS8</strain>
    </source>
</reference>
<protein>
    <submittedName>
        <fullName evidence="2">Uncharacterized protein</fullName>
    </submittedName>
</protein>
<dbReference type="RefSeq" id="WP_212933270.1">
    <property type="nucleotide sequence ID" value="NZ_BORC01000001.1"/>
</dbReference>
<keyword evidence="1" id="KW-1133">Transmembrane helix</keyword>
<evidence type="ECO:0000313" key="3">
    <source>
        <dbReference type="Proteomes" id="UP000682111"/>
    </source>
</evidence>
<gene>
    <name evidence="2" type="ORF">J27TS8_09050</name>
</gene>
<accession>A0A919WFP2</accession>
<dbReference type="Proteomes" id="UP000682111">
    <property type="component" value="Unassembled WGS sequence"/>
</dbReference>
<name>A0A919WFP2_9BACI</name>
<keyword evidence="1" id="KW-0812">Transmembrane</keyword>
<feature type="transmembrane region" description="Helical" evidence="1">
    <location>
        <begin position="41"/>
        <end position="61"/>
    </location>
</feature>
<keyword evidence="1" id="KW-0472">Membrane</keyword>
<feature type="transmembrane region" description="Helical" evidence="1">
    <location>
        <begin position="12"/>
        <end position="35"/>
    </location>
</feature>
<proteinExistence type="predicted"/>
<keyword evidence="3" id="KW-1185">Reference proteome</keyword>
<evidence type="ECO:0000256" key="1">
    <source>
        <dbReference type="SAM" id="Phobius"/>
    </source>
</evidence>
<dbReference type="EMBL" id="BORC01000001">
    <property type="protein sequence ID" value="GIN60912.1"/>
    <property type="molecule type" value="Genomic_DNA"/>
</dbReference>